<evidence type="ECO:0000313" key="1">
    <source>
        <dbReference type="EMBL" id="MBB3928334.1"/>
    </source>
</evidence>
<sequence>MTMLLALSACGTAEPPKTASDSYCLIARPLSFANAPAGLVHDDGNRFDTGETVAEIMQHNAAYDGACGSGQ</sequence>
<comment type="caution">
    <text evidence="1">The sequence shown here is derived from an EMBL/GenBank/DDBJ whole genome shotgun (WGS) entry which is preliminary data.</text>
</comment>
<name>A0A7W6FSR2_9SPHN</name>
<evidence type="ECO:0000313" key="2">
    <source>
        <dbReference type="Proteomes" id="UP000571950"/>
    </source>
</evidence>
<protein>
    <submittedName>
        <fullName evidence="1">Uncharacterized protein</fullName>
    </submittedName>
</protein>
<gene>
    <name evidence="1" type="ORF">GGR43_004078</name>
</gene>
<dbReference type="EMBL" id="JACIDT010000022">
    <property type="protein sequence ID" value="MBB3928334.1"/>
    <property type="molecule type" value="Genomic_DNA"/>
</dbReference>
<accession>A0A7W6FSR2</accession>
<organism evidence="1 2">
    <name type="scientific">Sphingobium jiangsuense</name>
    <dbReference type="NCBI Taxonomy" id="870476"/>
    <lineage>
        <taxon>Bacteria</taxon>
        <taxon>Pseudomonadati</taxon>
        <taxon>Pseudomonadota</taxon>
        <taxon>Alphaproteobacteria</taxon>
        <taxon>Sphingomonadales</taxon>
        <taxon>Sphingomonadaceae</taxon>
        <taxon>Sphingobium</taxon>
    </lineage>
</organism>
<dbReference type="AlphaFoldDB" id="A0A7W6FSR2"/>
<dbReference type="Proteomes" id="UP000571950">
    <property type="component" value="Unassembled WGS sequence"/>
</dbReference>
<reference evidence="1 2" key="1">
    <citation type="submission" date="2020-08" db="EMBL/GenBank/DDBJ databases">
        <title>Genomic Encyclopedia of Type Strains, Phase IV (KMG-IV): sequencing the most valuable type-strain genomes for metagenomic binning, comparative biology and taxonomic classification.</title>
        <authorList>
            <person name="Goeker M."/>
        </authorList>
    </citation>
    <scope>NUCLEOTIDE SEQUENCE [LARGE SCALE GENOMIC DNA]</scope>
    <source>
        <strain evidence="1 2">DSM 26189</strain>
    </source>
</reference>
<proteinExistence type="predicted"/>
<keyword evidence="2" id="KW-1185">Reference proteome</keyword>